<dbReference type="Proteomes" id="UP001238163">
    <property type="component" value="Unassembled WGS sequence"/>
</dbReference>
<dbReference type="SUPFAM" id="SSF49879">
    <property type="entry name" value="SMAD/FHA domain"/>
    <property type="match status" value="1"/>
</dbReference>
<keyword evidence="3" id="KW-1185">Reference proteome</keyword>
<dbReference type="Pfam" id="PF17863">
    <property type="entry name" value="AAA_lid_2"/>
    <property type="match status" value="1"/>
</dbReference>
<dbReference type="InterPro" id="IPR011703">
    <property type="entry name" value="ATPase_AAA-3"/>
</dbReference>
<dbReference type="Pfam" id="PF00498">
    <property type="entry name" value="FHA"/>
    <property type="match status" value="1"/>
</dbReference>
<dbReference type="PANTHER" id="PTHR42759">
    <property type="entry name" value="MOXR FAMILY PROTEIN"/>
    <property type="match status" value="1"/>
</dbReference>
<dbReference type="Gene3D" id="1.10.8.80">
    <property type="entry name" value="Magnesium chelatase subunit I, C-Terminal domain"/>
    <property type="match status" value="1"/>
</dbReference>
<dbReference type="InterPro" id="IPR000253">
    <property type="entry name" value="FHA_dom"/>
</dbReference>
<dbReference type="InterPro" id="IPR027417">
    <property type="entry name" value="P-loop_NTPase"/>
</dbReference>
<dbReference type="GO" id="GO:0005524">
    <property type="term" value="F:ATP binding"/>
    <property type="evidence" value="ECO:0007669"/>
    <property type="project" value="InterPro"/>
</dbReference>
<dbReference type="PANTHER" id="PTHR42759:SF5">
    <property type="entry name" value="METHANOL DEHYDROGENASE REGULATOR"/>
    <property type="match status" value="1"/>
</dbReference>
<reference evidence="2" key="1">
    <citation type="submission" date="2023-07" db="EMBL/GenBank/DDBJ databases">
        <title>Genomic Encyclopedia of Type Strains, Phase IV (KMG-IV): sequencing the most valuable type-strain genomes for metagenomic binning, comparative biology and taxonomic classification.</title>
        <authorList>
            <person name="Goeker M."/>
        </authorList>
    </citation>
    <scope>NUCLEOTIDE SEQUENCE</scope>
    <source>
        <strain evidence="2">DSM 24202</strain>
    </source>
</reference>
<dbReference type="InterPro" id="IPR041628">
    <property type="entry name" value="ChlI/MoxR_AAA_lid"/>
</dbReference>
<protein>
    <submittedName>
        <fullName evidence="2">MoxR-like ATPase</fullName>
        <ecNumber evidence="2">3.6.3.-</ecNumber>
    </submittedName>
</protein>
<dbReference type="CDD" id="cd00060">
    <property type="entry name" value="FHA"/>
    <property type="match status" value="1"/>
</dbReference>
<dbReference type="EC" id="3.6.3.-" evidence="2"/>
<evidence type="ECO:0000313" key="2">
    <source>
        <dbReference type="EMBL" id="MDQ0290376.1"/>
    </source>
</evidence>
<dbReference type="GO" id="GO:0016887">
    <property type="term" value="F:ATP hydrolysis activity"/>
    <property type="evidence" value="ECO:0007669"/>
    <property type="project" value="InterPro"/>
</dbReference>
<dbReference type="Gene3D" id="3.40.50.300">
    <property type="entry name" value="P-loop containing nucleotide triphosphate hydrolases"/>
    <property type="match status" value="1"/>
</dbReference>
<organism evidence="2 3">
    <name type="scientific">Oligosphaera ethanolica</name>
    <dbReference type="NCBI Taxonomy" id="760260"/>
    <lineage>
        <taxon>Bacteria</taxon>
        <taxon>Pseudomonadati</taxon>
        <taxon>Lentisphaerota</taxon>
        <taxon>Oligosphaeria</taxon>
        <taxon>Oligosphaerales</taxon>
        <taxon>Oligosphaeraceae</taxon>
        <taxon>Oligosphaera</taxon>
    </lineage>
</organism>
<sequence length="440" mass="48655">MPKLIIQEGYKLSGEFTVPPGESFIGRNPDVALRLDHNGISRVHCRIQNVDGVVTLEDMNSRNGTFVNAQPISSPVQLKHLDHIQLDEVLLVYSASDLKAADNTELDLSQDQRSSKLAFVNDVVMAIKTNMAQVIQGKDDVIMKVLIALISDGHVLLEDVPGVGKTKLAQALAKSIRTDFKRIQFTPDMLPNDVTGVSVYDESTRRFVFMPGPIFSNVVLADEINRGTPRVQSSLLECMAESMVTVDGSAHILRKPFFVIATQNPVDFHGTYPLPEAQLDRFIMRLQMGYPETGIEKDILASQAEINPLNTISHVAEGSDILHCQALIRSVFVSEPVRDYIVTIVDETRKHPAFSYGCSPRASLALMRASQTLAAINGRDHVLPRDVRELAAAVLAHRLPLKLQARSEWPSATHVLEAILENLPLARWENARGLQHDVDA</sequence>
<dbReference type="EMBL" id="JAUSVL010000001">
    <property type="protein sequence ID" value="MDQ0290376.1"/>
    <property type="molecule type" value="Genomic_DNA"/>
</dbReference>
<evidence type="ECO:0000313" key="3">
    <source>
        <dbReference type="Proteomes" id="UP001238163"/>
    </source>
</evidence>
<dbReference type="Pfam" id="PF07726">
    <property type="entry name" value="AAA_3"/>
    <property type="match status" value="1"/>
</dbReference>
<keyword evidence="2" id="KW-0378">Hydrolase</keyword>
<dbReference type="PROSITE" id="PS50006">
    <property type="entry name" value="FHA_DOMAIN"/>
    <property type="match status" value="1"/>
</dbReference>
<dbReference type="SUPFAM" id="SSF52540">
    <property type="entry name" value="P-loop containing nucleoside triphosphate hydrolases"/>
    <property type="match status" value="1"/>
</dbReference>
<dbReference type="InterPro" id="IPR050764">
    <property type="entry name" value="CbbQ/NirQ/NorQ/GpvN"/>
</dbReference>
<feature type="domain" description="FHA" evidence="1">
    <location>
        <begin position="23"/>
        <end position="72"/>
    </location>
</feature>
<name>A0AAE3VHI8_9BACT</name>
<comment type="caution">
    <text evidence="2">The sequence shown here is derived from an EMBL/GenBank/DDBJ whole genome shotgun (WGS) entry which is preliminary data.</text>
</comment>
<dbReference type="SMART" id="SM00240">
    <property type="entry name" value="FHA"/>
    <property type="match status" value="1"/>
</dbReference>
<dbReference type="AlphaFoldDB" id="A0AAE3VHI8"/>
<dbReference type="RefSeq" id="WP_307261863.1">
    <property type="nucleotide sequence ID" value="NZ_JAUSVL010000001.1"/>
</dbReference>
<gene>
    <name evidence="2" type="ORF">J3R75_002483</name>
</gene>
<dbReference type="Gene3D" id="2.60.200.20">
    <property type="match status" value="1"/>
</dbReference>
<proteinExistence type="predicted"/>
<dbReference type="CDD" id="cd00009">
    <property type="entry name" value="AAA"/>
    <property type="match status" value="1"/>
</dbReference>
<dbReference type="InterPro" id="IPR008984">
    <property type="entry name" value="SMAD_FHA_dom_sf"/>
</dbReference>
<evidence type="ECO:0000259" key="1">
    <source>
        <dbReference type="PROSITE" id="PS50006"/>
    </source>
</evidence>
<accession>A0AAE3VHI8</accession>